<comment type="caution">
    <text evidence="4">The sequence shown here is derived from an EMBL/GenBank/DDBJ whole genome shotgun (WGS) entry which is preliminary data.</text>
</comment>
<dbReference type="GO" id="GO:0015990">
    <property type="term" value="P:electron transport coupled proton transport"/>
    <property type="evidence" value="ECO:0007669"/>
    <property type="project" value="TreeGrafter"/>
</dbReference>
<sequence>MVTHDTGGNDPEMLPESFVARYLFSTDHKTIGLQYLWLALLSVFVGMAMSLVMRIHLAWPEMRIPFLSALGSSPERFATLPVLHGSLMVFLVL</sequence>
<dbReference type="GO" id="GO:0020037">
    <property type="term" value="F:heme binding"/>
    <property type="evidence" value="ECO:0007669"/>
    <property type="project" value="InterPro"/>
</dbReference>
<dbReference type="PANTHER" id="PTHR10422:SF18">
    <property type="entry name" value="CYTOCHROME C OXIDASE SUBUNIT 1"/>
    <property type="match status" value="1"/>
</dbReference>
<feature type="domain" description="Cytochrome oxidase subunit I profile" evidence="3">
    <location>
        <begin position="18"/>
        <end position="93"/>
    </location>
</feature>
<evidence type="ECO:0000313" key="5">
    <source>
        <dbReference type="Proteomes" id="UP000567293"/>
    </source>
</evidence>
<keyword evidence="5" id="KW-1185">Reference proteome</keyword>
<evidence type="ECO:0000313" key="4">
    <source>
        <dbReference type="EMBL" id="MBA0087707.1"/>
    </source>
</evidence>
<dbReference type="GO" id="GO:0022904">
    <property type="term" value="P:respiratory electron transport chain"/>
    <property type="evidence" value="ECO:0007669"/>
    <property type="project" value="TreeGrafter"/>
</dbReference>
<protein>
    <submittedName>
        <fullName evidence="4">Cytochrome c oxidase subunit I</fullName>
    </submittedName>
</protein>
<keyword evidence="1" id="KW-0679">Respiratory chain</keyword>
<keyword evidence="1" id="KW-0249">Electron transport</keyword>
<evidence type="ECO:0000259" key="3">
    <source>
        <dbReference type="PROSITE" id="PS50855"/>
    </source>
</evidence>
<dbReference type="AlphaFoldDB" id="A0A7V8SZH8"/>
<organism evidence="4 5">
    <name type="scientific">Candidatus Acidiferrum panamense</name>
    <dbReference type="NCBI Taxonomy" id="2741543"/>
    <lineage>
        <taxon>Bacteria</taxon>
        <taxon>Pseudomonadati</taxon>
        <taxon>Acidobacteriota</taxon>
        <taxon>Terriglobia</taxon>
        <taxon>Candidatus Acidiferrales</taxon>
        <taxon>Candidatus Acidiferrum</taxon>
    </lineage>
</organism>
<dbReference type="GO" id="GO:0004129">
    <property type="term" value="F:cytochrome-c oxidase activity"/>
    <property type="evidence" value="ECO:0007669"/>
    <property type="project" value="InterPro"/>
</dbReference>
<dbReference type="EMBL" id="JACDQQ010002143">
    <property type="protein sequence ID" value="MBA0087707.1"/>
    <property type="molecule type" value="Genomic_DNA"/>
</dbReference>
<dbReference type="PANTHER" id="PTHR10422">
    <property type="entry name" value="CYTOCHROME C OXIDASE SUBUNIT 1"/>
    <property type="match status" value="1"/>
</dbReference>
<dbReference type="Gene3D" id="1.20.210.10">
    <property type="entry name" value="Cytochrome c oxidase-like, subunit I domain"/>
    <property type="match status" value="1"/>
</dbReference>
<accession>A0A7V8SZH8</accession>
<dbReference type="SUPFAM" id="SSF81442">
    <property type="entry name" value="Cytochrome c oxidase subunit I-like"/>
    <property type="match status" value="1"/>
</dbReference>
<evidence type="ECO:0000256" key="2">
    <source>
        <dbReference type="SAM" id="Phobius"/>
    </source>
</evidence>
<evidence type="ECO:0000256" key="1">
    <source>
        <dbReference type="ARBA" id="ARBA00022660"/>
    </source>
</evidence>
<dbReference type="GO" id="GO:0016020">
    <property type="term" value="C:membrane"/>
    <property type="evidence" value="ECO:0007669"/>
    <property type="project" value="InterPro"/>
</dbReference>
<dbReference type="InterPro" id="IPR036927">
    <property type="entry name" value="Cyt_c_oxase-like_su1_sf"/>
</dbReference>
<reference evidence="4" key="1">
    <citation type="submission" date="2020-06" db="EMBL/GenBank/DDBJ databases">
        <title>Legume-microbial interactions unlock mineral nutrients during tropical forest succession.</title>
        <authorList>
            <person name="Epihov D.Z."/>
        </authorList>
    </citation>
    <scope>NUCLEOTIDE SEQUENCE [LARGE SCALE GENOMIC DNA]</scope>
    <source>
        <strain evidence="4">Pan2503</strain>
    </source>
</reference>
<dbReference type="Proteomes" id="UP000567293">
    <property type="component" value="Unassembled WGS sequence"/>
</dbReference>
<keyword evidence="2" id="KW-0812">Transmembrane</keyword>
<feature type="non-terminal residue" evidence="4">
    <location>
        <position position="93"/>
    </location>
</feature>
<keyword evidence="2" id="KW-1133">Transmembrane helix</keyword>
<keyword evidence="1" id="KW-0813">Transport</keyword>
<dbReference type="GO" id="GO:0009060">
    <property type="term" value="P:aerobic respiration"/>
    <property type="evidence" value="ECO:0007669"/>
    <property type="project" value="InterPro"/>
</dbReference>
<proteinExistence type="predicted"/>
<dbReference type="Pfam" id="PF00115">
    <property type="entry name" value="COX1"/>
    <property type="match status" value="1"/>
</dbReference>
<dbReference type="PRINTS" id="PR01165">
    <property type="entry name" value="CYCOXIDASEI"/>
</dbReference>
<keyword evidence="2" id="KW-0472">Membrane</keyword>
<gene>
    <name evidence="4" type="ORF">HRJ53_22205</name>
</gene>
<feature type="transmembrane region" description="Helical" evidence="2">
    <location>
        <begin position="35"/>
        <end position="53"/>
    </location>
</feature>
<dbReference type="PROSITE" id="PS50855">
    <property type="entry name" value="COX1"/>
    <property type="match status" value="1"/>
</dbReference>
<dbReference type="InterPro" id="IPR000883">
    <property type="entry name" value="Cyt_C_Oxase_1"/>
</dbReference>
<name>A0A7V8SZH8_9BACT</name>
<dbReference type="InterPro" id="IPR023616">
    <property type="entry name" value="Cyt_c_oxase-like_su1_dom"/>
</dbReference>